<dbReference type="Proteomes" id="UP001176517">
    <property type="component" value="Unassembled WGS sequence"/>
</dbReference>
<proteinExistence type="predicted"/>
<comment type="caution">
    <text evidence="3">The sequence shown here is derived from an EMBL/GenBank/DDBJ whole genome shotgun (WGS) entry which is preliminary data.</text>
</comment>
<evidence type="ECO:0000256" key="1">
    <source>
        <dbReference type="ARBA" id="ARBA00022729"/>
    </source>
</evidence>
<dbReference type="EMBL" id="JAPDMZ010000340">
    <property type="protein sequence ID" value="KAK0543644.1"/>
    <property type="molecule type" value="Genomic_DNA"/>
</dbReference>
<keyword evidence="1 2" id="KW-0732">Signal</keyword>
<evidence type="ECO:0000313" key="3">
    <source>
        <dbReference type="EMBL" id="KAK0543644.1"/>
    </source>
</evidence>
<feature type="signal peptide" evidence="2">
    <location>
        <begin position="1"/>
        <end position="18"/>
    </location>
</feature>
<dbReference type="PANTHER" id="PTHR31836">
    <property type="match status" value="1"/>
</dbReference>
<name>A0AAN6JV46_9BASI</name>
<dbReference type="CDD" id="cd22191">
    <property type="entry name" value="DPBB_RlpA_EXP_N-like"/>
    <property type="match status" value="1"/>
</dbReference>
<evidence type="ECO:0000256" key="2">
    <source>
        <dbReference type="SAM" id="SignalP"/>
    </source>
</evidence>
<gene>
    <name evidence="3" type="ORF">OC846_006344</name>
</gene>
<feature type="chain" id="PRO_5042967828" description="RlpA-like protein double-psi beta-barrel domain-containing protein" evidence="2">
    <location>
        <begin position="19"/>
        <end position="151"/>
    </location>
</feature>
<keyword evidence="4" id="KW-1185">Reference proteome</keyword>
<dbReference type="InterPro" id="IPR036908">
    <property type="entry name" value="RlpA-like_sf"/>
</dbReference>
<organism evidence="3 4">
    <name type="scientific">Tilletia horrida</name>
    <dbReference type="NCBI Taxonomy" id="155126"/>
    <lineage>
        <taxon>Eukaryota</taxon>
        <taxon>Fungi</taxon>
        <taxon>Dikarya</taxon>
        <taxon>Basidiomycota</taxon>
        <taxon>Ustilaginomycotina</taxon>
        <taxon>Exobasidiomycetes</taxon>
        <taxon>Tilletiales</taxon>
        <taxon>Tilletiaceae</taxon>
        <taxon>Tilletia</taxon>
    </lineage>
</organism>
<evidence type="ECO:0008006" key="5">
    <source>
        <dbReference type="Google" id="ProtNLM"/>
    </source>
</evidence>
<dbReference type="AlphaFoldDB" id="A0AAN6JV46"/>
<dbReference type="InterPro" id="IPR051477">
    <property type="entry name" value="Expansin_CellWall"/>
</dbReference>
<protein>
    <recommendedName>
        <fullName evidence="5">RlpA-like protein double-psi beta-barrel domain-containing protein</fullName>
    </recommendedName>
</protein>
<dbReference type="PANTHER" id="PTHR31836:SF25">
    <property type="entry name" value="RLPA-LIKE PROTEIN DOUBLE-PSI BETA-BARREL DOMAIN-CONTAINING PROTEIN"/>
    <property type="match status" value="1"/>
</dbReference>
<evidence type="ECO:0000313" key="4">
    <source>
        <dbReference type="Proteomes" id="UP001176517"/>
    </source>
</evidence>
<reference evidence="3" key="1">
    <citation type="journal article" date="2023" name="PhytoFront">
        <title>Draft Genome Resources of Seven Strains of Tilletia horrida, Causal Agent of Kernel Smut of Rice.</title>
        <authorList>
            <person name="Khanal S."/>
            <person name="Antony Babu S."/>
            <person name="Zhou X.G."/>
        </authorList>
    </citation>
    <scope>NUCLEOTIDE SEQUENCE</scope>
    <source>
        <strain evidence="3">TX6</strain>
    </source>
</reference>
<dbReference type="Gene3D" id="2.40.40.10">
    <property type="entry name" value="RlpA-like domain"/>
    <property type="match status" value="1"/>
</dbReference>
<dbReference type="SUPFAM" id="SSF50685">
    <property type="entry name" value="Barwin-like endoglucanases"/>
    <property type="match status" value="1"/>
</dbReference>
<accession>A0AAN6JV46</accession>
<sequence>MKFSAILFAAAAATLAAAHPSVEAIHDVQVRDTNTHLTHFDMHKRKRIIHKDVKVTFYWGNQLNNPACGGPTPNENEPVAAVKLSMGWAKCGDTLHVHWKGKMIAVKVVDDCGSCNSGKPWVDLARGMFKKIEDLDVGELHNAHVRVIHKN</sequence>